<proteinExistence type="predicted"/>
<dbReference type="SUPFAM" id="SSF54160">
    <property type="entry name" value="Chromo domain-like"/>
    <property type="match status" value="1"/>
</dbReference>
<sequence length="86" mass="10228">MYTPNWSNEIFTVSKIQTTYPRTYVIQDARGKTILGGFYELELKKVRYPDVYLVEKVLRRRKDKVLVKWLGMDTSHNSWVSKDNVL</sequence>
<accession>A0AAW1LYR7</accession>
<dbReference type="InterPro" id="IPR000953">
    <property type="entry name" value="Chromo/chromo_shadow_dom"/>
</dbReference>
<dbReference type="AlphaFoldDB" id="A0AAW1LYR7"/>
<dbReference type="CDD" id="cd00024">
    <property type="entry name" value="CD_CSD"/>
    <property type="match status" value="1"/>
</dbReference>
<dbReference type="PANTHER" id="PTHR46585:SF1">
    <property type="entry name" value="CHROMO DOMAIN-CONTAINING PROTEIN"/>
    <property type="match status" value="1"/>
</dbReference>
<keyword evidence="3" id="KW-1185">Reference proteome</keyword>
<protein>
    <recommendedName>
        <fullName evidence="1">Chromo domain-containing protein</fullName>
    </recommendedName>
</protein>
<dbReference type="PANTHER" id="PTHR46585">
    <property type="entry name" value="INTEGRASE CORE DOMAIN CONTAINING PROTEIN"/>
    <property type="match status" value="1"/>
</dbReference>
<dbReference type="GO" id="GO:0005694">
    <property type="term" value="C:chromosome"/>
    <property type="evidence" value="ECO:0007669"/>
    <property type="project" value="UniProtKB-ARBA"/>
</dbReference>
<organism evidence="2 3">
    <name type="scientific">Popillia japonica</name>
    <name type="common">Japanese beetle</name>
    <dbReference type="NCBI Taxonomy" id="7064"/>
    <lineage>
        <taxon>Eukaryota</taxon>
        <taxon>Metazoa</taxon>
        <taxon>Ecdysozoa</taxon>
        <taxon>Arthropoda</taxon>
        <taxon>Hexapoda</taxon>
        <taxon>Insecta</taxon>
        <taxon>Pterygota</taxon>
        <taxon>Neoptera</taxon>
        <taxon>Endopterygota</taxon>
        <taxon>Coleoptera</taxon>
        <taxon>Polyphaga</taxon>
        <taxon>Scarabaeiformia</taxon>
        <taxon>Scarabaeidae</taxon>
        <taxon>Rutelinae</taxon>
        <taxon>Popillia</taxon>
    </lineage>
</organism>
<dbReference type="Proteomes" id="UP001458880">
    <property type="component" value="Unassembled WGS sequence"/>
</dbReference>
<feature type="domain" description="Chromo" evidence="1">
    <location>
        <begin position="52"/>
        <end position="86"/>
    </location>
</feature>
<gene>
    <name evidence="2" type="ORF">QE152_g9319</name>
</gene>
<name>A0AAW1LYR7_POPJA</name>
<dbReference type="EMBL" id="JASPKY010000079">
    <property type="protein sequence ID" value="KAK9739048.1"/>
    <property type="molecule type" value="Genomic_DNA"/>
</dbReference>
<evidence type="ECO:0000313" key="3">
    <source>
        <dbReference type="Proteomes" id="UP001458880"/>
    </source>
</evidence>
<evidence type="ECO:0000259" key="1">
    <source>
        <dbReference type="PROSITE" id="PS50013"/>
    </source>
</evidence>
<evidence type="ECO:0000313" key="2">
    <source>
        <dbReference type="EMBL" id="KAK9739048.1"/>
    </source>
</evidence>
<dbReference type="InterPro" id="IPR016197">
    <property type="entry name" value="Chromo-like_dom_sf"/>
</dbReference>
<reference evidence="2 3" key="1">
    <citation type="journal article" date="2024" name="BMC Genomics">
        <title>De novo assembly and annotation of Popillia japonica's genome with initial clues to its potential as an invasive pest.</title>
        <authorList>
            <person name="Cucini C."/>
            <person name="Boschi S."/>
            <person name="Funari R."/>
            <person name="Cardaioli E."/>
            <person name="Iannotti N."/>
            <person name="Marturano G."/>
            <person name="Paoli F."/>
            <person name="Bruttini M."/>
            <person name="Carapelli A."/>
            <person name="Frati F."/>
            <person name="Nardi F."/>
        </authorList>
    </citation>
    <scope>NUCLEOTIDE SEQUENCE [LARGE SCALE GENOMIC DNA]</scope>
    <source>
        <strain evidence="2">DMR45628</strain>
    </source>
</reference>
<dbReference type="PROSITE" id="PS50013">
    <property type="entry name" value="CHROMO_2"/>
    <property type="match status" value="1"/>
</dbReference>
<comment type="caution">
    <text evidence="2">The sequence shown here is derived from an EMBL/GenBank/DDBJ whole genome shotgun (WGS) entry which is preliminary data.</text>
</comment>
<dbReference type="Gene3D" id="2.40.50.40">
    <property type="match status" value="1"/>
</dbReference>